<reference evidence="7" key="1">
    <citation type="submission" date="2020-11" db="EMBL/GenBank/DDBJ databases">
        <authorList>
            <person name="Tran Van P."/>
        </authorList>
    </citation>
    <scope>NUCLEOTIDE SEQUENCE</scope>
</reference>
<dbReference type="InterPro" id="IPR036318">
    <property type="entry name" value="FAD-bd_PCMH-like_sf"/>
</dbReference>
<dbReference type="InterPro" id="IPR016166">
    <property type="entry name" value="FAD-bd_PCMH"/>
</dbReference>
<dbReference type="GO" id="GO:0071949">
    <property type="term" value="F:FAD binding"/>
    <property type="evidence" value="ECO:0007669"/>
    <property type="project" value="InterPro"/>
</dbReference>
<dbReference type="PROSITE" id="PS51387">
    <property type="entry name" value="FAD_PCMH"/>
    <property type="match status" value="1"/>
</dbReference>
<evidence type="ECO:0000256" key="1">
    <source>
        <dbReference type="ARBA" id="ARBA00004275"/>
    </source>
</evidence>
<dbReference type="InterPro" id="IPR016169">
    <property type="entry name" value="FAD-bd_PCMH_sub2"/>
</dbReference>
<keyword evidence="3" id="KW-0285">Flavoprotein</keyword>
<dbReference type="InterPro" id="IPR002346">
    <property type="entry name" value="Mopterin_DH_FAD-bd"/>
</dbReference>
<protein>
    <recommendedName>
        <fullName evidence="6">FAD-binding PCMH-type domain-containing protein</fullName>
    </recommendedName>
</protein>
<dbReference type="Pfam" id="PF01799">
    <property type="entry name" value="Fer2_2"/>
    <property type="match status" value="1"/>
</dbReference>
<dbReference type="InterPro" id="IPR012675">
    <property type="entry name" value="Beta-grasp_dom_sf"/>
</dbReference>
<evidence type="ECO:0000256" key="5">
    <source>
        <dbReference type="ARBA" id="ARBA00023140"/>
    </source>
</evidence>
<dbReference type="Gene3D" id="3.30.43.10">
    <property type="entry name" value="Uridine Diphospho-n-acetylenolpyruvylglucosamine Reductase, domain 2"/>
    <property type="match status" value="1"/>
</dbReference>
<dbReference type="Pfam" id="PF00941">
    <property type="entry name" value="FAD_binding_5"/>
    <property type="match status" value="1"/>
</dbReference>
<dbReference type="InterPro" id="IPR036884">
    <property type="entry name" value="2Fe-2S-bd_dom_sf"/>
</dbReference>
<evidence type="ECO:0000256" key="3">
    <source>
        <dbReference type="ARBA" id="ARBA00022630"/>
    </source>
</evidence>
<dbReference type="InterPro" id="IPR016167">
    <property type="entry name" value="FAD-bd_PCMH_sub1"/>
</dbReference>
<dbReference type="SUPFAM" id="SSF47741">
    <property type="entry name" value="CO dehydrogenase ISP C-domain like"/>
    <property type="match status" value="1"/>
</dbReference>
<keyword evidence="5" id="KW-0576">Peroxisome</keyword>
<dbReference type="FunFam" id="3.30.43.10:FF:000001">
    <property type="entry name" value="Xanthine dehydrogenase/oxidase"/>
    <property type="match status" value="1"/>
</dbReference>
<evidence type="ECO:0000256" key="2">
    <source>
        <dbReference type="ARBA" id="ARBA00011738"/>
    </source>
</evidence>
<dbReference type="GO" id="GO:0016491">
    <property type="term" value="F:oxidoreductase activity"/>
    <property type="evidence" value="ECO:0007669"/>
    <property type="project" value="InterPro"/>
</dbReference>
<dbReference type="InterPro" id="IPR002888">
    <property type="entry name" value="2Fe-2S-bd"/>
</dbReference>
<evidence type="ECO:0000313" key="7">
    <source>
        <dbReference type="EMBL" id="CAD7263588.1"/>
    </source>
</evidence>
<sequence length="751" mass="82399">MERTSLPGRNSLTDYDGFQSHEYAFSGLDIIISRQPHSLSVNICCVLRAGHHAIASSALALSQHLLRSQGWTSFYRVIRTRSQSTPVTFSGLDIILSCHPHSLSVNICCVLRAGHHAIAPSTLALSQHLLRSQGWTSCYRVIHTRSQSTPVAFSGLDIMLSRHPHSLSVNTCCVLRAGHHTIASSTLALSQHLLRSLGWTSYYRVIHTRSQSTPVAFPGLDIMLSRHPHWLSVNTSCVLRAGHHAIASSTLALSQHLLRSQGWTPCYRVIHTRSSVNTCCVLWAGHHAIASSTLALSQHLLRSHRSVNACLAPVAAMHGLAVTTVEGIGSTRTRLHAVQKRIVEAHGSQCGFCTPGIVMSMYTLLRNTGRPTLEDLDTALQGNLCRCTGYRPILEGFRVFTEDWERRQAAQYTNGSVNGSCGMGDKCCKVNGTVDHEDEQLFDKSQFVPYDPTQEPIFPPELKMSAQLDLEFLIIKGPRSTWYRPTRLDLLLDLKEKFPDLTSRIVGGNSEVGVEVKNRKTFFPVLIHPLEISELLSVSRTGSGVRVGAAVTLTNLNHVLKEEIHTQPGPGPGWCVVVGGEGGGAGLSSRAQLITSQAIGGNLMTSSPISDLNQIYLAAGVEIEVQSKEHGLRRIKMDHNFFTGYRRNVVKPDEVLIAINIPYTKQNQYFYAYKQSKRREDDIAIVNLAVNVEFKAGSTTISDIAVACGGLAATTVLATSVKKSIGRFVSVDFTYFPKTKQNKRAGQKFGS</sequence>
<dbReference type="InterPro" id="IPR005107">
    <property type="entry name" value="CO_DH_flav_C"/>
</dbReference>
<evidence type="ECO:0000256" key="4">
    <source>
        <dbReference type="ARBA" id="ARBA00022827"/>
    </source>
</evidence>
<name>A0A7R9B0P5_TIMSH</name>
<comment type="subcellular location">
    <subcellularLocation>
        <location evidence="1">Peroxisome</location>
    </subcellularLocation>
</comment>
<dbReference type="EMBL" id="OC003686">
    <property type="protein sequence ID" value="CAD7263588.1"/>
    <property type="molecule type" value="Genomic_DNA"/>
</dbReference>
<comment type="subunit">
    <text evidence="2">Homodimer.</text>
</comment>
<dbReference type="SUPFAM" id="SSF56176">
    <property type="entry name" value="FAD-binding/transporter-associated domain-like"/>
    <property type="match status" value="1"/>
</dbReference>
<dbReference type="SUPFAM" id="SSF55447">
    <property type="entry name" value="CO dehydrogenase flavoprotein C-terminal domain-like"/>
    <property type="match status" value="1"/>
</dbReference>
<dbReference type="InterPro" id="IPR016208">
    <property type="entry name" value="Ald_Oxase/xanthine_DH-like"/>
</dbReference>
<dbReference type="PANTHER" id="PTHR45444:SF3">
    <property type="entry name" value="XANTHINE DEHYDROGENASE"/>
    <property type="match status" value="1"/>
</dbReference>
<dbReference type="Gene3D" id="3.10.20.30">
    <property type="match status" value="1"/>
</dbReference>
<dbReference type="PANTHER" id="PTHR45444">
    <property type="entry name" value="XANTHINE DEHYDROGENASE"/>
    <property type="match status" value="1"/>
</dbReference>
<dbReference type="Pfam" id="PF03450">
    <property type="entry name" value="CO_deh_flav_C"/>
    <property type="match status" value="1"/>
</dbReference>
<dbReference type="Gene3D" id="3.30.465.10">
    <property type="match status" value="1"/>
</dbReference>
<organism evidence="7">
    <name type="scientific">Timema shepardi</name>
    <name type="common">Walking stick</name>
    <dbReference type="NCBI Taxonomy" id="629360"/>
    <lineage>
        <taxon>Eukaryota</taxon>
        <taxon>Metazoa</taxon>
        <taxon>Ecdysozoa</taxon>
        <taxon>Arthropoda</taxon>
        <taxon>Hexapoda</taxon>
        <taxon>Insecta</taxon>
        <taxon>Pterygota</taxon>
        <taxon>Neoptera</taxon>
        <taxon>Polyneoptera</taxon>
        <taxon>Phasmatodea</taxon>
        <taxon>Timematodea</taxon>
        <taxon>Timematoidea</taxon>
        <taxon>Timematidae</taxon>
        <taxon>Timema</taxon>
    </lineage>
</organism>
<evidence type="ECO:0000259" key="6">
    <source>
        <dbReference type="PROSITE" id="PS51387"/>
    </source>
</evidence>
<dbReference type="AlphaFoldDB" id="A0A7R9B0P5"/>
<feature type="domain" description="FAD-binding PCMH-type" evidence="6">
    <location>
        <begin position="475"/>
        <end position="666"/>
    </location>
</feature>
<dbReference type="Gene3D" id="1.10.150.120">
    <property type="entry name" value="[2Fe-2S]-binding domain"/>
    <property type="match status" value="1"/>
</dbReference>
<dbReference type="InterPro" id="IPR036683">
    <property type="entry name" value="CO_DH_flav_C_dom_sf"/>
</dbReference>
<dbReference type="Gene3D" id="3.30.390.50">
    <property type="entry name" value="CO dehydrogenase flavoprotein, C-terminal domain"/>
    <property type="match status" value="1"/>
</dbReference>
<dbReference type="GO" id="GO:0005777">
    <property type="term" value="C:peroxisome"/>
    <property type="evidence" value="ECO:0007669"/>
    <property type="project" value="UniProtKB-SubCell"/>
</dbReference>
<dbReference type="GO" id="GO:0005506">
    <property type="term" value="F:iron ion binding"/>
    <property type="evidence" value="ECO:0007669"/>
    <property type="project" value="InterPro"/>
</dbReference>
<keyword evidence="4" id="KW-0274">FAD</keyword>
<accession>A0A7R9B0P5</accession>
<gene>
    <name evidence="7" type="ORF">TSIB3V08_LOCUS7662</name>
</gene>
<proteinExistence type="predicted"/>